<evidence type="ECO:0000313" key="1">
    <source>
        <dbReference type="EMBL" id="CAG8561912.1"/>
    </source>
</evidence>
<dbReference type="EMBL" id="CAJVPY010002479">
    <property type="protein sequence ID" value="CAG8561912.1"/>
    <property type="molecule type" value="Genomic_DNA"/>
</dbReference>
<comment type="caution">
    <text evidence="1">The sequence shown here is derived from an EMBL/GenBank/DDBJ whole genome shotgun (WGS) entry which is preliminary data.</text>
</comment>
<sequence length="87" mass="10023">FDNDKIDDHGGRFYLCMSANVGEVYSFVQDCTPVCLTVRLRSAMSLFMVAKKFPDAVIFYGLGWGDIHMIEYHVRLYGLNSWQLVLH</sequence>
<keyword evidence="2" id="KW-1185">Reference proteome</keyword>
<dbReference type="AlphaFoldDB" id="A0A9N9BB27"/>
<proteinExistence type="predicted"/>
<protein>
    <submittedName>
        <fullName evidence="1">20995_t:CDS:1</fullName>
    </submittedName>
</protein>
<name>A0A9N9BB27_9GLOM</name>
<feature type="non-terminal residue" evidence="1">
    <location>
        <position position="1"/>
    </location>
</feature>
<reference evidence="1" key="1">
    <citation type="submission" date="2021-06" db="EMBL/GenBank/DDBJ databases">
        <authorList>
            <person name="Kallberg Y."/>
            <person name="Tangrot J."/>
            <person name="Rosling A."/>
        </authorList>
    </citation>
    <scope>NUCLEOTIDE SEQUENCE</scope>
    <source>
        <strain evidence="1">MA453B</strain>
    </source>
</reference>
<gene>
    <name evidence="1" type="ORF">DERYTH_LOCUS5780</name>
</gene>
<evidence type="ECO:0000313" key="2">
    <source>
        <dbReference type="Proteomes" id="UP000789405"/>
    </source>
</evidence>
<accession>A0A9N9BB27</accession>
<dbReference type="Proteomes" id="UP000789405">
    <property type="component" value="Unassembled WGS sequence"/>
</dbReference>
<organism evidence="1 2">
    <name type="scientific">Dentiscutata erythropus</name>
    <dbReference type="NCBI Taxonomy" id="1348616"/>
    <lineage>
        <taxon>Eukaryota</taxon>
        <taxon>Fungi</taxon>
        <taxon>Fungi incertae sedis</taxon>
        <taxon>Mucoromycota</taxon>
        <taxon>Glomeromycotina</taxon>
        <taxon>Glomeromycetes</taxon>
        <taxon>Diversisporales</taxon>
        <taxon>Gigasporaceae</taxon>
        <taxon>Dentiscutata</taxon>
    </lineage>
</organism>